<proteinExistence type="inferred from homology"/>
<evidence type="ECO:0000313" key="12">
    <source>
        <dbReference type="Proteomes" id="UP000660611"/>
    </source>
</evidence>
<gene>
    <name evidence="11" type="primary">arnC</name>
    <name evidence="11" type="ORF">Dsi01nite_000680</name>
</gene>
<keyword evidence="8 9" id="KW-0472">Membrane</keyword>
<protein>
    <submittedName>
        <fullName evidence="11">Glycosyl transferase</fullName>
    </submittedName>
</protein>
<evidence type="ECO:0000256" key="2">
    <source>
        <dbReference type="ARBA" id="ARBA00022475"/>
    </source>
</evidence>
<evidence type="ECO:0000256" key="1">
    <source>
        <dbReference type="ARBA" id="ARBA00006739"/>
    </source>
</evidence>
<feature type="transmembrane region" description="Helical" evidence="9">
    <location>
        <begin position="224"/>
        <end position="248"/>
    </location>
</feature>
<evidence type="ECO:0000313" key="11">
    <source>
        <dbReference type="EMBL" id="GIG42027.1"/>
    </source>
</evidence>
<evidence type="ECO:0000256" key="9">
    <source>
        <dbReference type="SAM" id="Phobius"/>
    </source>
</evidence>
<dbReference type="EMBL" id="BONQ01000003">
    <property type="protein sequence ID" value="GIG42027.1"/>
    <property type="molecule type" value="Genomic_DNA"/>
</dbReference>
<dbReference type="PANTHER" id="PTHR48090:SF3">
    <property type="entry name" value="UNDECAPRENYL-PHOSPHATE 4-DEOXY-4-FORMAMIDO-L-ARABINOSE TRANSFERASE"/>
    <property type="match status" value="1"/>
</dbReference>
<keyword evidence="3" id="KW-0328">Glycosyltransferase</keyword>
<dbReference type="InterPro" id="IPR001173">
    <property type="entry name" value="Glyco_trans_2-like"/>
</dbReference>
<evidence type="ECO:0000259" key="10">
    <source>
        <dbReference type="Pfam" id="PF00535"/>
    </source>
</evidence>
<accession>A0A919U584</accession>
<comment type="similarity">
    <text evidence="1">Belongs to the glycosyltransferase 2 family.</text>
</comment>
<dbReference type="InterPro" id="IPR050256">
    <property type="entry name" value="Glycosyltransferase_2"/>
</dbReference>
<organism evidence="11 12">
    <name type="scientific">Dactylosporangium siamense</name>
    <dbReference type="NCBI Taxonomy" id="685454"/>
    <lineage>
        <taxon>Bacteria</taxon>
        <taxon>Bacillati</taxon>
        <taxon>Actinomycetota</taxon>
        <taxon>Actinomycetes</taxon>
        <taxon>Micromonosporales</taxon>
        <taxon>Micromonosporaceae</taxon>
        <taxon>Dactylosporangium</taxon>
    </lineage>
</organism>
<dbReference type="AlphaFoldDB" id="A0A919U584"/>
<dbReference type="GO" id="GO:0005886">
    <property type="term" value="C:plasma membrane"/>
    <property type="evidence" value="ECO:0007669"/>
    <property type="project" value="TreeGrafter"/>
</dbReference>
<evidence type="ECO:0000256" key="8">
    <source>
        <dbReference type="ARBA" id="ARBA00023136"/>
    </source>
</evidence>
<dbReference type="PANTHER" id="PTHR48090">
    <property type="entry name" value="UNDECAPRENYL-PHOSPHATE 4-DEOXY-4-FORMAMIDO-L-ARABINOSE TRANSFERASE-RELATED"/>
    <property type="match status" value="1"/>
</dbReference>
<sequence length="324" mass="35551">MHRLGLTAVVPCYDEADSVAQTHAEIVAALGDYDLELLFVDDGSADDTLAEIRRLAATDPRVQYLSFSRNFGFEAAFSAGYKYARKPWLVHLDADLQFPPAEVHHLVERALEGYDAVFGVRRARHDPWHRRWGAAGYHWLGRRLRIRIPAGATTFRVLRTELARRVVELRLGTPYFLATVPLLTSRIATVPVEHRPRTRGTSKFRLGRLIGHALELYVAFSRRAVHWVAILLLLAALATAGLAVAAFAGWLGVAAALGGGLLAQCFALGGGAVLLRYTVLVADAQPRPAMFYIREASIRVDPADELFPGAGTALLIPAQREDAA</sequence>
<keyword evidence="12" id="KW-1185">Reference proteome</keyword>
<dbReference type="InterPro" id="IPR029044">
    <property type="entry name" value="Nucleotide-diphossugar_trans"/>
</dbReference>
<dbReference type="GO" id="GO:0009103">
    <property type="term" value="P:lipopolysaccharide biosynthetic process"/>
    <property type="evidence" value="ECO:0007669"/>
    <property type="project" value="UniProtKB-KW"/>
</dbReference>
<dbReference type="Pfam" id="PF00535">
    <property type="entry name" value="Glycos_transf_2"/>
    <property type="match status" value="1"/>
</dbReference>
<comment type="caution">
    <text evidence="11">The sequence shown here is derived from an EMBL/GenBank/DDBJ whole genome shotgun (WGS) entry which is preliminary data.</text>
</comment>
<dbReference type="SUPFAM" id="SSF53448">
    <property type="entry name" value="Nucleotide-diphospho-sugar transferases"/>
    <property type="match status" value="1"/>
</dbReference>
<dbReference type="RefSeq" id="WP_203843921.1">
    <property type="nucleotide sequence ID" value="NZ_BAAAVW010000003.1"/>
</dbReference>
<keyword evidence="5 9" id="KW-0812">Transmembrane</keyword>
<feature type="transmembrane region" description="Helical" evidence="9">
    <location>
        <begin position="254"/>
        <end position="277"/>
    </location>
</feature>
<evidence type="ECO:0000256" key="5">
    <source>
        <dbReference type="ARBA" id="ARBA00022692"/>
    </source>
</evidence>
<evidence type="ECO:0000256" key="6">
    <source>
        <dbReference type="ARBA" id="ARBA00022985"/>
    </source>
</evidence>
<keyword evidence="2" id="KW-1003">Cell membrane</keyword>
<keyword evidence="4 11" id="KW-0808">Transferase</keyword>
<evidence type="ECO:0000256" key="4">
    <source>
        <dbReference type="ARBA" id="ARBA00022679"/>
    </source>
</evidence>
<dbReference type="Gene3D" id="3.90.550.10">
    <property type="entry name" value="Spore Coat Polysaccharide Biosynthesis Protein SpsA, Chain A"/>
    <property type="match status" value="1"/>
</dbReference>
<reference evidence="11" key="1">
    <citation type="submission" date="2021-01" db="EMBL/GenBank/DDBJ databases">
        <title>Whole genome shotgun sequence of Dactylosporangium siamense NBRC 106093.</title>
        <authorList>
            <person name="Komaki H."/>
            <person name="Tamura T."/>
        </authorList>
    </citation>
    <scope>NUCLEOTIDE SEQUENCE</scope>
    <source>
        <strain evidence="11">NBRC 106093</strain>
    </source>
</reference>
<evidence type="ECO:0000256" key="7">
    <source>
        <dbReference type="ARBA" id="ARBA00022989"/>
    </source>
</evidence>
<dbReference type="Proteomes" id="UP000660611">
    <property type="component" value="Unassembled WGS sequence"/>
</dbReference>
<feature type="domain" description="Glycosyltransferase 2-like" evidence="10">
    <location>
        <begin position="8"/>
        <end position="146"/>
    </location>
</feature>
<dbReference type="CDD" id="cd04187">
    <property type="entry name" value="DPM1_like_bac"/>
    <property type="match status" value="1"/>
</dbReference>
<dbReference type="GO" id="GO:0016757">
    <property type="term" value="F:glycosyltransferase activity"/>
    <property type="evidence" value="ECO:0007669"/>
    <property type="project" value="UniProtKB-KW"/>
</dbReference>
<evidence type="ECO:0000256" key="3">
    <source>
        <dbReference type="ARBA" id="ARBA00022676"/>
    </source>
</evidence>
<keyword evidence="6" id="KW-0448">Lipopolysaccharide biosynthesis</keyword>
<name>A0A919U584_9ACTN</name>
<keyword evidence="7 9" id="KW-1133">Transmembrane helix</keyword>